<dbReference type="InterPro" id="IPR000835">
    <property type="entry name" value="HTH_MarR-typ"/>
</dbReference>
<dbReference type="RefSeq" id="WP_070943352.1">
    <property type="nucleotide sequence ID" value="NZ_MLCL01000029.1"/>
</dbReference>
<dbReference type="SMART" id="SM00347">
    <property type="entry name" value="HTH_MARR"/>
    <property type="match status" value="1"/>
</dbReference>
<gene>
    <name evidence="5" type="ORF">BKG61_00765</name>
</gene>
<keyword evidence="3" id="KW-0804">Transcription</keyword>
<dbReference type="GO" id="GO:0003677">
    <property type="term" value="F:DNA binding"/>
    <property type="evidence" value="ECO:0007669"/>
    <property type="project" value="UniProtKB-KW"/>
</dbReference>
<evidence type="ECO:0000259" key="4">
    <source>
        <dbReference type="PROSITE" id="PS50995"/>
    </source>
</evidence>
<name>A0A1S1KM40_9MYCO</name>
<dbReference type="PANTHER" id="PTHR33164">
    <property type="entry name" value="TRANSCRIPTIONAL REGULATOR, MARR FAMILY"/>
    <property type="match status" value="1"/>
</dbReference>
<dbReference type="InterPro" id="IPR036388">
    <property type="entry name" value="WH-like_DNA-bd_sf"/>
</dbReference>
<dbReference type="PANTHER" id="PTHR33164:SF43">
    <property type="entry name" value="HTH-TYPE TRANSCRIPTIONAL REPRESSOR YETL"/>
    <property type="match status" value="1"/>
</dbReference>
<reference evidence="5 6" key="1">
    <citation type="submission" date="2016-10" db="EMBL/GenBank/DDBJ databases">
        <title>Evaluation of Human, Animal and Environmental Mycobacterium chelonae Isolates by Core Genome Phylogenomic Analysis, Targeted Gene Comparison, and Anti-microbial Susceptibility Patterns: A Tale of Mistaken Identities.</title>
        <authorList>
            <person name="Fogelson S.B."/>
            <person name="Camus A.C."/>
            <person name="Lorenz W."/>
            <person name="Vasireddy R."/>
            <person name="Vasireddy S."/>
            <person name="Smith T."/>
            <person name="Brown-Elliott B.A."/>
            <person name="Wallace R.J.Jr."/>
            <person name="Hasan N.A."/>
            <person name="Reischl U."/>
            <person name="Sanchez S."/>
        </authorList>
    </citation>
    <scope>NUCLEOTIDE SEQUENCE [LARGE SCALE GENOMIC DNA]</scope>
    <source>
        <strain evidence="5 6">24999</strain>
    </source>
</reference>
<dbReference type="InterPro" id="IPR039422">
    <property type="entry name" value="MarR/SlyA-like"/>
</dbReference>
<dbReference type="GO" id="GO:0006950">
    <property type="term" value="P:response to stress"/>
    <property type="evidence" value="ECO:0007669"/>
    <property type="project" value="TreeGrafter"/>
</dbReference>
<proteinExistence type="predicted"/>
<dbReference type="Proteomes" id="UP000179636">
    <property type="component" value="Unassembled WGS sequence"/>
</dbReference>
<accession>A0A1Q9WDU5</accession>
<organism evidence="5 6">
    <name type="scientific">Mycobacterium syngnathidarum</name>
    <dbReference type="NCBI Taxonomy" id="1908205"/>
    <lineage>
        <taxon>Bacteria</taxon>
        <taxon>Bacillati</taxon>
        <taxon>Actinomycetota</taxon>
        <taxon>Actinomycetes</taxon>
        <taxon>Mycobacteriales</taxon>
        <taxon>Mycobacteriaceae</taxon>
        <taxon>Mycobacterium</taxon>
    </lineage>
</organism>
<evidence type="ECO:0000256" key="3">
    <source>
        <dbReference type="ARBA" id="ARBA00023163"/>
    </source>
</evidence>
<dbReference type="PRINTS" id="PR00598">
    <property type="entry name" value="HTHMARR"/>
</dbReference>
<protein>
    <submittedName>
        <fullName evidence="5">MarR family transcriptional regulator</fullName>
    </submittedName>
</protein>
<keyword evidence="6" id="KW-1185">Reference proteome</keyword>
<dbReference type="PROSITE" id="PS50995">
    <property type="entry name" value="HTH_MARR_2"/>
    <property type="match status" value="1"/>
</dbReference>
<evidence type="ECO:0000313" key="5">
    <source>
        <dbReference type="EMBL" id="OHU07922.1"/>
    </source>
</evidence>
<dbReference type="Gene3D" id="1.10.10.10">
    <property type="entry name" value="Winged helix-like DNA-binding domain superfamily/Winged helix DNA-binding domain"/>
    <property type="match status" value="1"/>
</dbReference>
<keyword evidence="2" id="KW-0238">DNA-binding</keyword>
<dbReference type="Pfam" id="PF12802">
    <property type="entry name" value="MarR_2"/>
    <property type="match status" value="1"/>
</dbReference>
<dbReference type="STRING" id="1908205.BKG60_08970"/>
<evidence type="ECO:0000313" key="6">
    <source>
        <dbReference type="Proteomes" id="UP000179636"/>
    </source>
</evidence>
<sequence>MNDEQRTAAELADAFGRAAKSVVRAFDERLGDRGVSTPRSKLLAEIERLQPVRSADVARAVGITQATASTLVEALVREGLVTRAPDENDRRAVRLTTTDQGREQARRWRADYTAAAHEMFAGLGEDDKRALTELLVKLGDALA</sequence>
<comment type="caution">
    <text evidence="5">The sequence shown here is derived from an EMBL/GenBank/DDBJ whole genome shotgun (WGS) entry which is preliminary data.</text>
</comment>
<evidence type="ECO:0000256" key="1">
    <source>
        <dbReference type="ARBA" id="ARBA00023015"/>
    </source>
</evidence>
<dbReference type="AlphaFoldDB" id="A0A1S1KM40"/>
<feature type="domain" description="HTH marR-type" evidence="4">
    <location>
        <begin position="8"/>
        <end position="140"/>
    </location>
</feature>
<dbReference type="SUPFAM" id="SSF46785">
    <property type="entry name" value="Winged helix' DNA-binding domain"/>
    <property type="match status" value="1"/>
</dbReference>
<accession>A0A1S1KM40</accession>
<dbReference type="GO" id="GO:0003700">
    <property type="term" value="F:DNA-binding transcription factor activity"/>
    <property type="evidence" value="ECO:0007669"/>
    <property type="project" value="InterPro"/>
</dbReference>
<dbReference type="InterPro" id="IPR023187">
    <property type="entry name" value="Tscrpt_reg_MarR-type_CS"/>
</dbReference>
<dbReference type="InterPro" id="IPR036390">
    <property type="entry name" value="WH_DNA-bd_sf"/>
</dbReference>
<evidence type="ECO:0000256" key="2">
    <source>
        <dbReference type="ARBA" id="ARBA00023125"/>
    </source>
</evidence>
<keyword evidence="1" id="KW-0805">Transcription regulation</keyword>
<dbReference type="PROSITE" id="PS01117">
    <property type="entry name" value="HTH_MARR_1"/>
    <property type="match status" value="1"/>
</dbReference>
<dbReference type="EMBL" id="MLHV01000001">
    <property type="protein sequence ID" value="OHU07922.1"/>
    <property type="molecule type" value="Genomic_DNA"/>
</dbReference>
<dbReference type="OrthoDB" id="3528579at2"/>